<gene>
    <name evidence="1" type="ORF">HK17_14365</name>
</gene>
<protein>
    <submittedName>
        <fullName evidence="1">Uncharacterized protein</fullName>
    </submittedName>
</protein>
<evidence type="ECO:0000313" key="1">
    <source>
        <dbReference type="EMBL" id="OUI95964.1"/>
    </source>
</evidence>
<name>A0A252AX52_9PROT</name>
<evidence type="ECO:0000313" key="2">
    <source>
        <dbReference type="Proteomes" id="UP000194641"/>
    </source>
</evidence>
<sequence>MIRQNKDVSDHTKYRQKKPINATTIINFMDCNKWWKGLDFPEITKKRQKTKGKQLPTLIYRIGSASRQSEAVKITWKPLCHNNLSSLFIDQRPQTNRESVIYQLLMR</sequence>
<comment type="caution">
    <text evidence="1">The sequence shown here is derived from an EMBL/GenBank/DDBJ whole genome shotgun (WGS) entry which is preliminary data.</text>
</comment>
<organism evidence="1 2">
    <name type="scientific">Acetobacter indonesiensis</name>
    <dbReference type="NCBI Taxonomy" id="104101"/>
    <lineage>
        <taxon>Bacteria</taxon>
        <taxon>Pseudomonadati</taxon>
        <taxon>Pseudomonadota</taxon>
        <taxon>Alphaproteobacteria</taxon>
        <taxon>Acetobacterales</taxon>
        <taxon>Acetobacteraceae</taxon>
        <taxon>Acetobacter</taxon>
    </lineage>
</organism>
<reference evidence="2" key="1">
    <citation type="submission" date="2014-06" db="EMBL/GenBank/DDBJ databases">
        <authorList>
            <person name="Winans N.J."/>
            <person name="Newell P.D."/>
            <person name="Douglas A.E."/>
        </authorList>
    </citation>
    <scope>NUCLEOTIDE SEQUENCE [LARGE SCALE GENOMIC DNA]</scope>
</reference>
<proteinExistence type="predicted"/>
<dbReference type="Proteomes" id="UP000194641">
    <property type="component" value="Unassembled WGS sequence"/>
</dbReference>
<dbReference type="EMBL" id="JOPA01000006">
    <property type="protein sequence ID" value="OUI95964.1"/>
    <property type="molecule type" value="Genomic_DNA"/>
</dbReference>
<accession>A0A252AX52</accession>
<dbReference type="AlphaFoldDB" id="A0A252AX52"/>